<feature type="domain" description="ABC3 transporter permease C-terminal" evidence="7">
    <location>
        <begin position="371"/>
        <end position="489"/>
    </location>
</feature>
<feature type="transmembrane region" description="Helical" evidence="6">
    <location>
        <begin position="506"/>
        <end position="526"/>
    </location>
</feature>
<dbReference type="Pfam" id="PF12704">
    <property type="entry name" value="MacB_PCD"/>
    <property type="match status" value="1"/>
</dbReference>
<keyword evidence="9" id="KW-0067">ATP-binding</keyword>
<dbReference type="GO" id="GO:0022857">
    <property type="term" value="F:transmembrane transporter activity"/>
    <property type="evidence" value="ECO:0007669"/>
    <property type="project" value="TreeGrafter"/>
</dbReference>
<feature type="transmembrane region" description="Helical" evidence="6">
    <location>
        <begin position="462"/>
        <end position="485"/>
    </location>
</feature>
<evidence type="ECO:0000313" key="9">
    <source>
        <dbReference type="EMBL" id="CCH52408.1"/>
    </source>
</evidence>
<keyword evidence="4 6" id="KW-1133">Transmembrane helix</keyword>
<evidence type="ECO:0000256" key="2">
    <source>
        <dbReference type="ARBA" id="ARBA00022475"/>
    </source>
</evidence>
<dbReference type="GO" id="GO:0005524">
    <property type="term" value="F:ATP binding"/>
    <property type="evidence" value="ECO:0007669"/>
    <property type="project" value="UniProtKB-KW"/>
</dbReference>
<dbReference type="InterPro" id="IPR025857">
    <property type="entry name" value="MacB_PCD"/>
</dbReference>
<accession>I2GET3</accession>
<protein>
    <submittedName>
        <fullName evidence="9">Macrolide export ATP-binding/permease protein macB</fullName>
    </submittedName>
</protein>
<feature type="domain" description="MacB-like periplasmic core" evidence="8">
    <location>
        <begin position="104"/>
        <end position="319"/>
    </location>
</feature>
<feature type="transmembrane region" description="Helical" evidence="6">
    <location>
        <begin position="365"/>
        <end position="385"/>
    </location>
</feature>
<keyword evidence="9" id="KW-0547">Nucleotide-binding</keyword>
<evidence type="ECO:0000256" key="4">
    <source>
        <dbReference type="ARBA" id="ARBA00022989"/>
    </source>
</evidence>
<dbReference type="eggNOG" id="COG0577">
    <property type="taxonomic scope" value="Bacteria"/>
</dbReference>
<dbReference type="InterPro" id="IPR050250">
    <property type="entry name" value="Macrolide_Exporter_MacB"/>
</dbReference>
<name>I2GET3_9BACT</name>
<organism evidence="9 10">
    <name type="scientific">Fibrisoma limi BUZ 3</name>
    <dbReference type="NCBI Taxonomy" id="1185876"/>
    <lineage>
        <taxon>Bacteria</taxon>
        <taxon>Pseudomonadati</taxon>
        <taxon>Bacteroidota</taxon>
        <taxon>Cytophagia</taxon>
        <taxon>Cytophagales</taxon>
        <taxon>Spirosomataceae</taxon>
        <taxon>Fibrisoma</taxon>
    </lineage>
</organism>
<evidence type="ECO:0000256" key="6">
    <source>
        <dbReference type="SAM" id="Phobius"/>
    </source>
</evidence>
<dbReference type="STRING" id="1185876.BN8_01409"/>
<dbReference type="NCBIfam" id="NF038404">
    <property type="entry name" value="perm_prefix_2"/>
    <property type="match status" value="1"/>
</dbReference>
<dbReference type="AlphaFoldDB" id="I2GET3"/>
<dbReference type="InterPro" id="IPR047699">
    <property type="entry name" value="Permease_put_prefix"/>
</dbReference>
<dbReference type="Proteomes" id="UP000009309">
    <property type="component" value="Unassembled WGS sequence"/>
</dbReference>
<keyword evidence="3 6" id="KW-0812">Transmembrane</keyword>
<dbReference type="InterPro" id="IPR003838">
    <property type="entry name" value="ABC3_permease_C"/>
</dbReference>
<dbReference type="Pfam" id="PF02687">
    <property type="entry name" value="FtsX"/>
    <property type="match status" value="2"/>
</dbReference>
<evidence type="ECO:0000259" key="7">
    <source>
        <dbReference type="Pfam" id="PF02687"/>
    </source>
</evidence>
<evidence type="ECO:0000256" key="3">
    <source>
        <dbReference type="ARBA" id="ARBA00022692"/>
    </source>
</evidence>
<keyword evidence="5 6" id="KW-0472">Membrane</keyword>
<keyword evidence="10" id="KW-1185">Reference proteome</keyword>
<feature type="transmembrane region" description="Helical" evidence="6">
    <location>
        <begin position="105"/>
        <end position="125"/>
    </location>
</feature>
<gene>
    <name evidence="9" type="ORF">BN8_01409</name>
</gene>
<comment type="caution">
    <text evidence="9">The sequence shown here is derived from an EMBL/GenBank/DDBJ whole genome shotgun (WGS) entry which is preliminary data.</text>
</comment>
<feature type="transmembrane region" description="Helical" evidence="6">
    <location>
        <begin position="753"/>
        <end position="777"/>
    </location>
</feature>
<keyword evidence="2" id="KW-1003">Cell membrane</keyword>
<dbReference type="PANTHER" id="PTHR30572">
    <property type="entry name" value="MEMBRANE COMPONENT OF TRANSPORTER-RELATED"/>
    <property type="match status" value="1"/>
</dbReference>
<comment type="subcellular location">
    <subcellularLocation>
        <location evidence="1">Cell membrane</location>
        <topology evidence="1">Multi-pass membrane protein</topology>
    </subcellularLocation>
</comment>
<dbReference type="RefSeq" id="WP_009280992.1">
    <property type="nucleotide sequence ID" value="NZ_CAIT01000005.1"/>
</dbReference>
<feature type="transmembrane region" description="Helical" evidence="6">
    <location>
        <begin position="835"/>
        <end position="858"/>
    </location>
</feature>
<evidence type="ECO:0000259" key="8">
    <source>
        <dbReference type="Pfam" id="PF12704"/>
    </source>
</evidence>
<dbReference type="EMBL" id="CAIT01000005">
    <property type="protein sequence ID" value="CCH52408.1"/>
    <property type="molecule type" value="Genomic_DNA"/>
</dbReference>
<sequence length="876" mass="97837">MAYETPPPDPSTPPPWADRLLEWFVAPHLLEDLQGDLQEVFQKRVQQVGLARARREYAWAVLHYLTPFFYRQKSSDYPTPALTDMLRNYVKIAWRNMLKHKTFSILNVFGLALSMSVGLLILLLYQDGYNYDKFHKDADLLYRVNTVANRKNGDIEPYATSPNPIGNVIESKFAWVDNVATLKVVDDVIIKDNQRFDFRGKATTKNFLEIFNFNLQRGSPANALQEPNSIVLTADLSKKLFGDENPVNKTVQIGNRGHYKITGILKPNPGKTHFEFDALLSATLLENTTESWANYYSTYTYIKVKPNTNIEQAVSAINNEILPRYKNLPISTRDASYRFDLQALPDITPGYSIANAMGKGLPSHLLWFLALMGFIVISSALFNYTNLTLAKSFSRAKEIGVRKVMGANRTQVLSQIVSEGIVLSLIALLFAVGFVMYFKNELSELQSFQFFDLNVSITPSSFIYFLVFALSMGAIAGFLPAITISKLNPLAAIHKIENLNLFKRIGLVRTLLVLQFAFTMLFMMIITTVHKQIDFAIAMDYGFSAEQVYNIQLQGVSASMAKSKFATIAGVERISSVNKPIGTYSDSPIAIKIKKADNYESVSSYSVDNDFIPNLDLTLVAGKNFSSIPSVNETNKEVIVNELFTKKYHLGNASESIGKLIYLNDSTTATIKGVVKDFLFKPADDALEPLLLRNNPAEWNLLNVKILPHSTEKTIASLQSAWKDIAPGYEFRGEFYETTIQNNFAISKDVNKVITFFTLLSVLIGMMGLLGMAIYSVEKRQKEISLRKVLGATEGDIIITLSKGFLILLLISFGLSIPLGIYISGQILNNFANRISLGLNIILPGFTLLSLLAISTIFSQSIKAALTNPVKSLRSE</sequence>
<feature type="domain" description="ABC3 transporter permease C-terminal" evidence="7">
    <location>
        <begin position="756"/>
        <end position="857"/>
    </location>
</feature>
<feature type="transmembrane region" description="Helical" evidence="6">
    <location>
        <begin position="798"/>
        <end position="823"/>
    </location>
</feature>
<dbReference type="GO" id="GO:0005886">
    <property type="term" value="C:plasma membrane"/>
    <property type="evidence" value="ECO:0007669"/>
    <property type="project" value="UniProtKB-SubCell"/>
</dbReference>
<dbReference type="PANTHER" id="PTHR30572:SF18">
    <property type="entry name" value="ABC-TYPE MACROLIDE FAMILY EXPORT SYSTEM PERMEASE COMPONENT 2"/>
    <property type="match status" value="1"/>
</dbReference>
<reference evidence="9 10" key="1">
    <citation type="journal article" date="2012" name="J. Bacteriol.">
        <title>Genome Sequence of the Filamentous Bacterium Fibrisoma limi BUZ 3T.</title>
        <authorList>
            <person name="Filippini M."/>
            <person name="Qi W."/>
            <person name="Jaenicke S."/>
            <person name="Goesmann A."/>
            <person name="Smits T.H."/>
            <person name="Bagheri H.C."/>
        </authorList>
    </citation>
    <scope>NUCLEOTIDE SEQUENCE [LARGE SCALE GENOMIC DNA]</scope>
    <source>
        <strain evidence="10">BUZ 3T</strain>
    </source>
</reference>
<feature type="transmembrane region" description="Helical" evidence="6">
    <location>
        <begin position="412"/>
        <end position="438"/>
    </location>
</feature>
<dbReference type="OrthoDB" id="5933722at2"/>
<evidence type="ECO:0000256" key="1">
    <source>
        <dbReference type="ARBA" id="ARBA00004651"/>
    </source>
</evidence>
<evidence type="ECO:0000256" key="5">
    <source>
        <dbReference type="ARBA" id="ARBA00023136"/>
    </source>
</evidence>
<proteinExistence type="predicted"/>
<evidence type="ECO:0000313" key="10">
    <source>
        <dbReference type="Proteomes" id="UP000009309"/>
    </source>
</evidence>